<dbReference type="InterPro" id="IPR051317">
    <property type="entry name" value="Gfo/Idh/MocA_oxidoreduct"/>
</dbReference>
<dbReference type="SUPFAM" id="SSF51735">
    <property type="entry name" value="NAD(P)-binding Rossmann-fold domains"/>
    <property type="match status" value="1"/>
</dbReference>
<comment type="caution">
    <text evidence="3">The sequence shown here is derived from an EMBL/GenBank/DDBJ whole genome shotgun (WGS) entry which is preliminary data.</text>
</comment>
<dbReference type="InterPro" id="IPR000683">
    <property type="entry name" value="Gfo/Idh/MocA-like_OxRdtase_N"/>
</dbReference>
<dbReference type="Pfam" id="PF01408">
    <property type="entry name" value="GFO_IDH_MocA"/>
    <property type="match status" value="1"/>
</dbReference>
<keyword evidence="4" id="KW-1185">Reference proteome</keyword>
<feature type="domain" description="Gal80p-like C-terminal" evidence="2">
    <location>
        <begin position="146"/>
        <end position="294"/>
    </location>
</feature>
<dbReference type="OrthoDB" id="64915at2759"/>
<evidence type="ECO:0000313" key="3">
    <source>
        <dbReference type="EMBL" id="KAF4629044.1"/>
    </source>
</evidence>
<dbReference type="GO" id="GO:0000166">
    <property type="term" value="F:nucleotide binding"/>
    <property type="evidence" value="ECO:0007669"/>
    <property type="project" value="InterPro"/>
</dbReference>
<proteinExistence type="predicted"/>
<dbReference type="InterPro" id="IPR036291">
    <property type="entry name" value="NAD(P)-bd_dom_sf"/>
</dbReference>
<dbReference type="PANTHER" id="PTHR43708">
    <property type="entry name" value="CONSERVED EXPRESSED OXIDOREDUCTASE (EUROFUNG)"/>
    <property type="match status" value="1"/>
</dbReference>
<dbReference type="InterPro" id="IPR055080">
    <property type="entry name" value="Gal80p-like_C"/>
</dbReference>
<dbReference type="Proteomes" id="UP000566819">
    <property type="component" value="Unassembled WGS sequence"/>
</dbReference>
<evidence type="ECO:0000259" key="1">
    <source>
        <dbReference type="Pfam" id="PF01408"/>
    </source>
</evidence>
<evidence type="ECO:0000313" key="4">
    <source>
        <dbReference type="Proteomes" id="UP000566819"/>
    </source>
</evidence>
<feature type="domain" description="Gfo/Idh/MocA-like oxidoreductase N-terminal" evidence="1">
    <location>
        <begin position="26"/>
        <end position="139"/>
    </location>
</feature>
<dbReference type="AlphaFoldDB" id="A0A8H4RFA5"/>
<protein>
    <recommendedName>
        <fullName evidence="5">Gfo/Idh/MocA-like oxidoreductase N-terminal domain-containing protein</fullName>
    </recommendedName>
</protein>
<dbReference type="Gene3D" id="3.30.360.10">
    <property type="entry name" value="Dihydrodipicolinate Reductase, domain 2"/>
    <property type="match status" value="1"/>
</dbReference>
<evidence type="ECO:0000259" key="2">
    <source>
        <dbReference type="Pfam" id="PF22685"/>
    </source>
</evidence>
<organism evidence="3 4">
    <name type="scientific">Cudoniella acicularis</name>
    <dbReference type="NCBI Taxonomy" id="354080"/>
    <lineage>
        <taxon>Eukaryota</taxon>
        <taxon>Fungi</taxon>
        <taxon>Dikarya</taxon>
        <taxon>Ascomycota</taxon>
        <taxon>Pezizomycotina</taxon>
        <taxon>Leotiomycetes</taxon>
        <taxon>Helotiales</taxon>
        <taxon>Tricladiaceae</taxon>
        <taxon>Cudoniella</taxon>
    </lineage>
</organism>
<evidence type="ECO:0008006" key="5">
    <source>
        <dbReference type="Google" id="ProtNLM"/>
    </source>
</evidence>
<dbReference type="Gene3D" id="3.40.50.720">
    <property type="entry name" value="NAD(P)-binding Rossmann-like Domain"/>
    <property type="match status" value="1"/>
</dbReference>
<dbReference type="SUPFAM" id="SSF55347">
    <property type="entry name" value="Glyceraldehyde-3-phosphate dehydrogenase-like, C-terminal domain"/>
    <property type="match status" value="1"/>
</dbReference>
<dbReference type="Pfam" id="PF22685">
    <property type="entry name" value="Gal80p_C-like"/>
    <property type="match status" value="1"/>
</dbReference>
<reference evidence="3 4" key="1">
    <citation type="submission" date="2020-03" db="EMBL/GenBank/DDBJ databases">
        <title>Draft Genome Sequence of Cudoniella acicularis.</title>
        <authorList>
            <person name="Buettner E."/>
            <person name="Kellner H."/>
        </authorList>
    </citation>
    <scope>NUCLEOTIDE SEQUENCE [LARGE SCALE GENOMIC DNA]</scope>
    <source>
        <strain evidence="3 4">DSM 108380</strain>
    </source>
</reference>
<dbReference type="EMBL" id="JAAMPI010000727">
    <property type="protein sequence ID" value="KAF4629044.1"/>
    <property type="molecule type" value="Genomic_DNA"/>
</dbReference>
<sequence>MAPIRVGMIGLSVATETSGVGALGSWGVNAHLRSIQGLSDEYEIVAVANSTVESAQRSIEFHKLPENTKAYGNPEDIAADPNVDLIVISVEVRKHHLLAIPALKHKKSVFVEWPLGANLAQAEELTKLASANGVKNMVGLQGRSDPLVQKVKEILATGKIGEVTSSTVTVCSSIFFVEAWLKDIEFYLDFNSGGNEFTILFGHFLDSFTYLLGDFTQVQGLLKSQINTIPIIDPSNGQVVNPAYHKTAPDSIFVQGTLENDALASIVFRKARSAADNVGFRWYITGTEGEIVITTEEGVWQHGISSKRSIKLKIGKEGETEQIDFSTGDISRASKVPSPGTNTARQYESFAKPDGEVVTFESALKTHRLLEKIAKSAGWEL</sequence>
<dbReference type="PANTHER" id="PTHR43708:SF1">
    <property type="entry name" value="GALACTOSE_LACTOSE METABOLISM REGULATORY PROTEIN GAL80"/>
    <property type="match status" value="1"/>
</dbReference>
<gene>
    <name evidence="3" type="ORF">G7Y89_g9105</name>
</gene>
<name>A0A8H4RFA5_9HELO</name>
<accession>A0A8H4RFA5</accession>